<evidence type="ECO:0000256" key="1">
    <source>
        <dbReference type="ARBA" id="ARBA00022598"/>
    </source>
</evidence>
<evidence type="ECO:0000313" key="10">
    <source>
        <dbReference type="Proteomes" id="UP000005835"/>
    </source>
</evidence>
<comment type="caution">
    <text evidence="9">The sequence shown here is derived from an EMBL/GenBank/DDBJ whole genome shotgun (WGS) entry which is preliminary data.</text>
</comment>
<dbReference type="SUPFAM" id="SSF50037">
    <property type="entry name" value="C-terminal domain of transcriptional repressors"/>
    <property type="match status" value="1"/>
</dbReference>
<dbReference type="GO" id="GO:0005737">
    <property type="term" value="C:cytoplasm"/>
    <property type="evidence" value="ECO:0007669"/>
    <property type="project" value="TreeGrafter"/>
</dbReference>
<evidence type="ECO:0000256" key="6">
    <source>
        <dbReference type="ARBA" id="ARBA00047846"/>
    </source>
</evidence>
<dbReference type="Pfam" id="PF03099">
    <property type="entry name" value="BPL_LplA_LipB"/>
    <property type="match status" value="1"/>
</dbReference>
<evidence type="ECO:0000256" key="7">
    <source>
        <dbReference type="SAM" id="Phobius"/>
    </source>
</evidence>
<keyword evidence="2" id="KW-0547">Nucleotide-binding</keyword>
<dbReference type="InterPro" id="IPR004408">
    <property type="entry name" value="Biotin_CoA_COase_ligase"/>
</dbReference>
<dbReference type="PANTHER" id="PTHR12835:SF5">
    <property type="entry name" value="BIOTIN--PROTEIN LIGASE"/>
    <property type="match status" value="1"/>
</dbReference>
<dbReference type="GO" id="GO:0005524">
    <property type="term" value="F:ATP binding"/>
    <property type="evidence" value="ECO:0007669"/>
    <property type="project" value="UniProtKB-KW"/>
</dbReference>
<dbReference type="SUPFAM" id="SSF55681">
    <property type="entry name" value="Class II aaRS and biotin synthetases"/>
    <property type="match status" value="1"/>
</dbReference>
<dbReference type="PROSITE" id="PS51733">
    <property type="entry name" value="BPL_LPL_CATALYTIC"/>
    <property type="match status" value="1"/>
</dbReference>
<dbReference type="eggNOG" id="COG0340">
    <property type="taxonomic scope" value="Bacteria"/>
</dbReference>
<feature type="domain" description="BPL/LPL catalytic" evidence="8">
    <location>
        <begin position="14"/>
        <end position="190"/>
    </location>
</feature>
<dbReference type="PATRIC" id="fig|742823.3.peg.658"/>
<dbReference type="CDD" id="cd16442">
    <property type="entry name" value="BPL"/>
    <property type="match status" value="1"/>
</dbReference>
<accession>K1JVT0</accession>
<dbReference type="OrthoDB" id="9807064at2"/>
<feature type="transmembrane region" description="Helical" evidence="7">
    <location>
        <begin position="77"/>
        <end position="96"/>
    </location>
</feature>
<dbReference type="Proteomes" id="UP000005835">
    <property type="component" value="Unassembled WGS sequence"/>
</dbReference>
<sequence>MLPTKEDKSVESFDVRVVEETGSTNDDMKTHARSSRVSRPLVLEAKHQTMGRGTRGRGWKSPEGCLAFSLLLPFSMIRVPVSLVAIAVGMGVCSALRDAGRFACIKWPNDVWFEGGKCGGILCESVKDADGRSVLIAGVGLNRDGAAERTTNGWPISGLGDVLACSDHAAPNPMLGPLVTGILGILTRDRADVAAAWPFYDAFAGRTIRLEDDGGAWKGLNMGIDSLGRLQLKTNEGVKAFFSGTFFNDDAAY</sequence>
<keyword evidence="7" id="KW-1133">Transmembrane helix</keyword>
<dbReference type="Gene3D" id="3.30.930.10">
    <property type="entry name" value="Bira Bifunctional Protein, Domain 2"/>
    <property type="match status" value="1"/>
</dbReference>
<dbReference type="HOGENOM" id="CLU_051096_4_1_4"/>
<dbReference type="NCBIfam" id="TIGR00121">
    <property type="entry name" value="birA_ligase"/>
    <property type="match status" value="1"/>
</dbReference>
<name>K1JVT0_9BURK</name>
<dbReference type="InterPro" id="IPR045864">
    <property type="entry name" value="aa-tRNA-synth_II/BPL/LPL"/>
</dbReference>
<comment type="catalytic activity">
    <reaction evidence="6">
        <text>biotin + L-lysyl-[protein] + ATP = N(6)-biotinyl-L-lysyl-[protein] + AMP + diphosphate + H(+)</text>
        <dbReference type="Rhea" id="RHEA:11756"/>
        <dbReference type="Rhea" id="RHEA-COMP:9752"/>
        <dbReference type="Rhea" id="RHEA-COMP:10505"/>
        <dbReference type="ChEBI" id="CHEBI:15378"/>
        <dbReference type="ChEBI" id="CHEBI:29969"/>
        <dbReference type="ChEBI" id="CHEBI:30616"/>
        <dbReference type="ChEBI" id="CHEBI:33019"/>
        <dbReference type="ChEBI" id="CHEBI:57586"/>
        <dbReference type="ChEBI" id="CHEBI:83144"/>
        <dbReference type="ChEBI" id="CHEBI:456215"/>
        <dbReference type="EC" id="6.3.4.15"/>
    </reaction>
</comment>
<dbReference type="InterPro" id="IPR004143">
    <property type="entry name" value="BPL_LPL_catalytic"/>
</dbReference>
<dbReference type="InterPro" id="IPR003142">
    <property type="entry name" value="BPL_C"/>
</dbReference>
<proteinExistence type="predicted"/>
<dbReference type="EMBL" id="ADMG01000017">
    <property type="protein sequence ID" value="EKB31787.1"/>
    <property type="molecule type" value="Genomic_DNA"/>
</dbReference>
<keyword evidence="10" id="KW-1185">Reference proteome</keyword>
<dbReference type="PANTHER" id="PTHR12835">
    <property type="entry name" value="BIOTIN PROTEIN LIGASE"/>
    <property type="match status" value="1"/>
</dbReference>
<reference evidence="9 10" key="1">
    <citation type="submission" date="2012-05" db="EMBL/GenBank/DDBJ databases">
        <title>The Genome Sequence of Sutterella wadsworthensis 2_1_59BFAA.</title>
        <authorList>
            <consortium name="The Broad Institute Genome Sequencing Platform"/>
            <person name="Earl A."/>
            <person name="Ward D."/>
            <person name="Feldgarden M."/>
            <person name="Gevers D."/>
            <person name="Daigneault M."/>
            <person name="Strauss J."/>
            <person name="Allen-Vercoe E."/>
            <person name="Walker B."/>
            <person name="Young S.K."/>
            <person name="Zeng Q."/>
            <person name="Gargeya S."/>
            <person name="Fitzgerald M."/>
            <person name="Haas B."/>
            <person name="Abouelleil A."/>
            <person name="Alvarado L."/>
            <person name="Arachchi H.M."/>
            <person name="Berlin A.M."/>
            <person name="Chapman S.B."/>
            <person name="Goldberg J."/>
            <person name="Griggs A."/>
            <person name="Gujja S."/>
            <person name="Hansen M."/>
            <person name="Howarth C."/>
            <person name="Imamovic A."/>
            <person name="Larimer J."/>
            <person name="McCowen C."/>
            <person name="Montmayeur A."/>
            <person name="Murphy C."/>
            <person name="Neiman D."/>
            <person name="Pearson M."/>
            <person name="Priest M."/>
            <person name="Roberts A."/>
            <person name="Saif S."/>
            <person name="Shea T."/>
            <person name="Sisk P."/>
            <person name="Sykes S."/>
            <person name="Wortman J."/>
            <person name="Nusbaum C."/>
            <person name="Birren B."/>
        </authorList>
    </citation>
    <scope>NUCLEOTIDE SEQUENCE [LARGE SCALE GENOMIC DNA]</scope>
    <source>
        <strain evidence="9 10">2_1_59BFAA</strain>
    </source>
</reference>
<dbReference type="EC" id="6.3.4.15" evidence="5"/>
<keyword evidence="1 9" id="KW-0436">Ligase</keyword>
<evidence type="ECO:0000256" key="5">
    <source>
        <dbReference type="ARBA" id="ARBA00024227"/>
    </source>
</evidence>
<evidence type="ECO:0000313" key="9">
    <source>
        <dbReference type="EMBL" id="EKB31787.1"/>
    </source>
</evidence>
<keyword evidence="7" id="KW-0472">Membrane</keyword>
<keyword evidence="7" id="KW-0812">Transmembrane</keyword>
<dbReference type="Gene3D" id="2.30.30.100">
    <property type="match status" value="1"/>
</dbReference>
<gene>
    <name evidence="9" type="ORF">HMPREF9465_00655</name>
</gene>
<keyword evidence="3" id="KW-0067">ATP-binding</keyword>
<evidence type="ECO:0000256" key="3">
    <source>
        <dbReference type="ARBA" id="ARBA00022840"/>
    </source>
</evidence>
<evidence type="ECO:0000256" key="4">
    <source>
        <dbReference type="ARBA" id="ARBA00023267"/>
    </source>
</evidence>
<dbReference type="RefSeq" id="WP_005434123.1">
    <property type="nucleotide sequence ID" value="NZ_JH815514.1"/>
</dbReference>
<dbReference type="InterPro" id="IPR008988">
    <property type="entry name" value="Transcriptional_repressor_C"/>
</dbReference>
<organism evidence="9 10">
    <name type="scientific">Sutterella wadsworthensis 2_1_59BFAA</name>
    <dbReference type="NCBI Taxonomy" id="742823"/>
    <lineage>
        <taxon>Bacteria</taxon>
        <taxon>Pseudomonadati</taxon>
        <taxon>Pseudomonadota</taxon>
        <taxon>Betaproteobacteria</taxon>
        <taxon>Burkholderiales</taxon>
        <taxon>Sutterellaceae</taxon>
        <taxon>Sutterella</taxon>
    </lineage>
</organism>
<evidence type="ECO:0000259" key="8">
    <source>
        <dbReference type="PROSITE" id="PS51733"/>
    </source>
</evidence>
<evidence type="ECO:0000256" key="2">
    <source>
        <dbReference type="ARBA" id="ARBA00022741"/>
    </source>
</evidence>
<keyword evidence="4" id="KW-0092">Biotin</keyword>
<protein>
    <recommendedName>
        <fullName evidence="5">biotin--[biotin carboxyl-carrier protein] ligase</fullName>
        <ecNumber evidence="5">6.3.4.15</ecNumber>
    </recommendedName>
</protein>
<dbReference type="AlphaFoldDB" id="K1JVT0"/>
<dbReference type="GO" id="GO:0004077">
    <property type="term" value="F:biotin--[biotin carboxyl-carrier protein] ligase activity"/>
    <property type="evidence" value="ECO:0007669"/>
    <property type="project" value="UniProtKB-EC"/>
</dbReference>
<dbReference type="Pfam" id="PF02237">
    <property type="entry name" value="BPL_C"/>
    <property type="match status" value="1"/>
</dbReference>
<dbReference type="STRING" id="742823.HMPREF9465_00655"/>